<dbReference type="EMBL" id="JANBOH010000388">
    <property type="protein sequence ID" value="KAJ1642506.1"/>
    <property type="molecule type" value="Genomic_DNA"/>
</dbReference>
<name>A0A9W7XE01_9FUNG</name>
<comment type="caution">
    <text evidence="1">The sequence shown here is derived from an EMBL/GenBank/DDBJ whole genome shotgun (WGS) entry which is preliminary data.</text>
</comment>
<dbReference type="Proteomes" id="UP001145021">
    <property type="component" value="Unassembled WGS sequence"/>
</dbReference>
<protein>
    <submittedName>
        <fullName evidence="1">Uncharacterized protein</fullName>
    </submittedName>
</protein>
<proteinExistence type="predicted"/>
<keyword evidence="2" id="KW-1185">Reference proteome</keyword>
<organism evidence="1 2">
    <name type="scientific">Coemansia asiatica</name>
    <dbReference type="NCBI Taxonomy" id="1052880"/>
    <lineage>
        <taxon>Eukaryota</taxon>
        <taxon>Fungi</taxon>
        <taxon>Fungi incertae sedis</taxon>
        <taxon>Zoopagomycota</taxon>
        <taxon>Kickxellomycotina</taxon>
        <taxon>Kickxellomycetes</taxon>
        <taxon>Kickxellales</taxon>
        <taxon>Kickxellaceae</taxon>
        <taxon>Coemansia</taxon>
    </lineage>
</organism>
<dbReference type="AlphaFoldDB" id="A0A9W7XE01"/>
<gene>
    <name evidence="1" type="ORF">LPJ64_005648</name>
</gene>
<reference evidence="1" key="1">
    <citation type="submission" date="2022-07" db="EMBL/GenBank/DDBJ databases">
        <title>Phylogenomic reconstructions and comparative analyses of Kickxellomycotina fungi.</title>
        <authorList>
            <person name="Reynolds N.K."/>
            <person name="Stajich J.E."/>
            <person name="Barry K."/>
            <person name="Grigoriev I.V."/>
            <person name="Crous P."/>
            <person name="Smith M.E."/>
        </authorList>
    </citation>
    <scope>NUCLEOTIDE SEQUENCE</scope>
    <source>
        <strain evidence="1">NBRC 105413</strain>
    </source>
</reference>
<sequence>THTLVEGTLHSFYEGQMMTHASSIHPVHMKHLNYKACNHPLHCKLHLSAFINKKQADAWLIQNLKKKYGNNMVMVVGNWSATMVKYHEPIQGIGLC</sequence>
<evidence type="ECO:0000313" key="1">
    <source>
        <dbReference type="EMBL" id="KAJ1642506.1"/>
    </source>
</evidence>
<accession>A0A9W7XE01</accession>
<feature type="non-terminal residue" evidence="1">
    <location>
        <position position="1"/>
    </location>
</feature>
<evidence type="ECO:0000313" key="2">
    <source>
        <dbReference type="Proteomes" id="UP001145021"/>
    </source>
</evidence>